<gene>
    <name evidence="3" type="ORF">HGRIS_010870</name>
</gene>
<feature type="transmembrane region" description="Helical" evidence="2">
    <location>
        <begin position="37"/>
        <end position="61"/>
    </location>
</feature>
<organism evidence="3 4">
    <name type="scientific">Hohenbuehelia grisea</name>
    <dbReference type="NCBI Taxonomy" id="104357"/>
    <lineage>
        <taxon>Eukaryota</taxon>
        <taxon>Fungi</taxon>
        <taxon>Dikarya</taxon>
        <taxon>Basidiomycota</taxon>
        <taxon>Agaricomycotina</taxon>
        <taxon>Agaricomycetes</taxon>
        <taxon>Agaricomycetidae</taxon>
        <taxon>Agaricales</taxon>
        <taxon>Pleurotineae</taxon>
        <taxon>Pleurotaceae</taxon>
        <taxon>Hohenbuehelia</taxon>
    </lineage>
</organism>
<protein>
    <submittedName>
        <fullName evidence="3">Uncharacterized protein</fullName>
    </submittedName>
</protein>
<accession>A0ABR3IY87</accession>
<feature type="region of interest" description="Disordered" evidence="1">
    <location>
        <begin position="75"/>
        <end position="98"/>
    </location>
</feature>
<evidence type="ECO:0000313" key="3">
    <source>
        <dbReference type="EMBL" id="KAL0948276.1"/>
    </source>
</evidence>
<evidence type="ECO:0000313" key="4">
    <source>
        <dbReference type="Proteomes" id="UP001556367"/>
    </source>
</evidence>
<feature type="compositionally biased region" description="Basic and acidic residues" evidence="1">
    <location>
        <begin position="78"/>
        <end position="93"/>
    </location>
</feature>
<dbReference type="Proteomes" id="UP001556367">
    <property type="component" value="Unassembled WGS sequence"/>
</dbReference>
<keyword evidence="2" id="KW-0812">Transmembrane</keyword>
<sequence>MPATSITPTTSFSYSTIASAITTATTNSSTPSHMKPINFPITFGVIITLSILGLVAALVIISCNSFRWTHCLGSSAESNEKPSDIEKQAKNDPVEMSPRSGLAIQQLEEGLYGIRSERISGSSISLILREYVSGPTPQTDAFLGMARNTSTSRLSTGSSNYLPEPNTAEDGDAEAVGIVSQEEFDPIEWEMFKGSWAAKVVESNGPPTPKMKFSPSISVESKLYSYIDDNRGRLSPATQKALSVHELKAKTNGNVGVTDGGSRAST</sequence>
<evidence type="ECO:0000256" key="2">
    <source>
        <dbReference type="SAM" id="Phobius"/>
    </source>
</evidence>
<evidence type="ECO:0000256" key="1">
    <source>
        <dbReference type="SAM" id="MobiDB-lite"/>
    </source>
</evidence>
<keyword evidence="2" id="KW-1133">Transmembrane helix</keyword>
<name>A0ABR3IY87_9AGAR</name>
<keyword evidence="4" id="KW-1185">Reference proteome</keyword>
<reference evidence="4" key="1">
    <citation type="submission" date="2024-06" db="EMBL/GenBank/DDBJ databases">
        <title>Multi-omics analyses provide insights into the biosynthesis of the anticancer antibiotic pleurotin in Hohenbuehelia grisea.</title>
        <authorList>
            <person name="Weaver J.A."/>
            <person name="Alberti F."/>
        </authorList>
    </citation>
    <scope>NUCLEOTIDE SEQUENCE [LARGE SCALE GENOMIC DNA]</scope>
    <source>
        <strain evidence="4">T-177</strain>
    </source>
</reference>
<proteinExistence type="predicted"/>
<keyword evidence="2" id="KW-0472">Membrane</keyword>
<comment type="caution">
    <text evidence="3">The sequence shown here is derived from an EMBL/GenBank/DDBJ whole genome shotgun (WGS) entry which is preliminary data.</text>
</comment>
<dbReference type="EMBL" id="JASNQZ010000014">
    <property type="protein sequence ID" value="KAL0948276.1"/>
    <property type="molecule type" value="Genomic_DNA"/>
</dbReference>